<dbReference type="GO" id="GO:0043565">
    <property type="term" value="F:sequence-specific DNA binding"/>
    <property type="evidence" value="ECO:0007669"/>
    <property type="project" value="InterPro"/>
</dbReference>
<feature type="region of interest" description="Disordered" evidence="6">
    <location>
        <begin position="252"/>
        <end position="273"/>
    </location>
</feature>
<feature type="compositionally biased region" description="Low complexity" evidence="6">
    <location>
        <begin position="262"/>
        <end position="272"/>
    </location>
</feature>
<dbReference type="SUPFAM" id="SSF46785">
    <property type="entry name" value="Winged helix' DNA-binding domain"/>
    <property type="match status" value="1"/>
</dbReference>
<evidence type="ECO:0000256" key="6">
    <source>
        <dbReference type="SAM" id="MobiDB-lite"/>
    </source>
</evidence>
<organism evidence="8 9">
    <name type="scientific">Linnemannia exigua</name>
    <dbReference type="NCBI Taxonomy" id="604196"/>
    <lineage>
        <taxon>Eukaryota</taxon>
        <taxon>Fungi</taxon>
        <taxon>Fungi incertae sedis</taxon>
        <taxon>Mucoromycota</taxon>
        <taxon>Mortierellomycotina</taxon>
        <taxon>Mortierellomycetes</taxon>
        <taxon>Mortierellales</taxon>
        <taxon>Mortierellaceae</taxon>
        <taxon>Linnemannia</taxon>
    </lineage>
</organism>
<evidence type="ECO:0000256" key="4">
    <source>
        <dbReference type="ARBA" id="ARBA00023242"/>
    </source>
</evidence>
<keyword evidence="9" id="KW-1185">Reference proteome</keyword>
<comment type="similarity">
    <text evidence="2 5">Belongs to the HSF family.</text>
</comment>
<dbReference type="EMBL" id="JAAAIL010003034">
    <property type="protein sequence ID" value="KAG0252840.1"/>
    <property type="molecule type" value="Genomic_DNA"/>
</dbReference>
<feature type="non-terminal residue" evidence="8">
    <location>
        <position position="1"/>
    </location>
</feature>
<evidence type="ECO:0000259" key="7">
    <source>
        <dbReference type="SMART" id="SM00415"/>
    </source>
</evidence>
<dbReference type="InterPro" id="IPR036388">
    <property type="entry name" value="WH-like_DNA-bd_sf"/>
</dbReference>
<protein>
    <recommendedName>
        <fullName evidence="7">HSF-type DNA-binding domain-containing protein</fullName>
    </recommendedName>
</protein>
<evidence type="ECO:0000256" key="5">
    <source>
        <dbReference type="RuleBase" id="RU004020"/>
    </source>
</evidence>
<keyword evidence="3" id="KW-0238">DNA-binding</keyword>
<gene>
    <name evidence="8" type="ORF">BGZ95_006515</name>
</gene>
<comment type="subcellular location">
    <subcellularLocation>
        <location evidence="1">Nucleus</location>
    </subcellularLocation>
</comment>
<dbReference type="InterPro" id="IPR000232">
    <property type="entry name" value="HSF_DNA-bd"/>
</dbReference>
<dbReference type="AlphaFoldDB" id="A0AAD4D2N3"/>
<feature type="domain" description="HSF-type DNA-binding" evidence="7">
    <location>
        <begin position="1"/>
        <end position="77"/>
    </location>
</feature>
<evidence type="ECO:0000313" key="9">
    <source>
        <dbReference type="Proteomes" id="UP001194580"/>
    </source>
</evidence>
<name>A0AAD4D2N3_9FUNG</name>
<dbReference type="PRINTS" id="PR00056">
    <property type="entry name" value="HSFDOMAIN"/>
</dbReference>
<evidence type="ECO:0000256" key="2">
    <source>
        <dbReference type="ARBA" id="ARBA00006403"/>
    </source>
</evidence>
<dbReference type="GO" id="GO:0005634">
    <property type="term" value="C:nucleus"/>
    <property type="evidence" value="ECO:0007669"/>
    <property type="project" value="UniProtKB-SubCell"/>
</dbReference>
<proteinExistence type="inferred from homology"/>
<dbReference type="Pfam" id="PF00447">
    <property type="entry name" value="HSF_DNA-bind"/>
    <property type="match status" value="1"/>
</dbReference>
<dbReference type="InterPro" id="IPR036390">
    <property type="entry name" value="WH_DNA-bd_sf"/>
</dbReference>
<comment type="caution">
    <text evidence="8">The sequence shown here is derived from an EMBL/GenBank/DDBJ whole genome shotgun (WGS) entry which is preliminary data.</text>
</comment>
<dbReference type="Proteomes" id="UP001194580">
    <property type="component" value="Unassembled WGS sequence"/>
</dbReference>
<reference evidence="8" key="1">
    <citation type="journal article" date="2020" name="Fungal Divers.">
        <title>Resolving the Mortierellaceae phylogeny through synthesis of multi-gene phylogenetics and phylogenomics.</title>
        <authorList>
            <person name="Vandepol N."/>
            <person name="Liber J."/>
            <person name="Desiro A."/>
            <person name="Na H."/>
            <person name="Kennedy M."/>
            <person name="Barry K."/>
            <person name="Grigoriev I.V."/>
            <person name="Miller A.N."/>
            <person name="O'Donnell K."/>
            <person name="Stajich J.E."/>
            <person name="Bonito G."/>
        </authorList>
    </citation>
    <scope>NUCLEOTIDE SEQUENCE</scope>
    <source>
        <strain evidence="8">NRRL 28262</strain>
    </source>
</reference>
<keyword evidence="4" id="KW-0539">Nucleus</keyword>
<evidence type="ECO:0000256" key="1">
    <source>
        <dbReference type="ARBA" id="ARBA00004123"/>
    </source>
</evidence>
<evidence type="ECO:0000256" key="3">
    <source>
        <dbReference type="ARBA" id="ARBA00023125"/>
    </source>
</evidence>
<dbReference type="GO" id="GO:0003700">
    <property type="term" value="F:DNA-binding transcription factor activity"/>
    <property type="evidence" value="ECO:0007669"/>
    <property type="project" value="InterPro"/>
</dbReference>
<accession>A0AAD4D2N3</accession>
<dbReference type="PANTHER" id="PTHR10015:SF427">
    <property type="entry name" value="HEAT SHOCK FACTOR PROTEIN"/>
    <property type="match status" value="1"/>
</dbReference>
<evidence type="ECO:0000313" key="8">
    <source>
        <dbReference type="EMBL" id="KAG0252840.1"/>
    </source>
</evidence>
<sequence>TSFIVCNIMEFSQDALPKHFKHNNFSSFVRQLNMHGFHMTNTWGREHRTLAEGQTWEFSHQKFLRWRQDLLGDIKCKTMEFNVMGREGEDVSDHVTILQNSLQDLAQKVIHLQAHFGEVTQALSDTRRTLVAQRQLLKSLLDYIQKTSGGQSLPPELTFEHYDINPELERSPMYITGNIPRTLAMELQTPPLYTPSINIQLPPIYMTPSGLLVHTPLPPNPSPESPLASMIFDSDMESSALLHCPSPGGPNLTSGVYGGRPGSEYDSNEYGGSEYGGSEYGGIEYGGDDGSHFFSMSS</sequence>
<dbReference type="PANTHER" id="PTHR10015">
    <property type="entry name" value="HEAT SHOCK TRANSCRIPTION FACTOR"/>
    <property type="match status" value="1"/>
</dbReference>
<dbReference type="Gene3D" id="1.10.10.10">
    <property type="entry name" value="Winged helix-like DNA-binding domain superfamily/Winged helix DNA-binding domain"/>
    <property type="match status" value="1"/>
</dbReference>
<dbReference type="SMART" id="SM00415">
    <property type="entry name" value="HSF"/>
    <property type="match status" value="1"/>
</dbReference>